<reference evidence="1" key="2">
    <citation type="journal article" date="2007" name="Arch. Virol.">
        <title>Molecular characterization of the genome segments S4, S6 and S7 of rice gall dwarf virus.</title>
        <authorList>
            <person name="Zhang H.M."/>
            <person name="Yang J."/>
            <person name="Xin X."/>
            <person name="Chen J.P."/>
            <person name="Adams M.J."/>
        </authorList>
    </citation>
    <scope>NUCLEOTIDE SEQUENCE</scope>
    <source>
        <strain evidence="1">GX</strain>
    </source>
</reference>
<dbReference type="EMBL" id="DQ499824">
    <property type="protein sequence ID" value="ABF56525.1"/>
    <property type="molecule type" value="Genomic_RNA"/>
</dbReference>
<name>A5X2X7_RGDV</name>
<reference evidence="1" key="1">
    <citation type="submission" date="2006-04" db="EMBL/GenBank/DDBJ databases">
        <authorList>
            <person name="Zhang H.-M."/>
        </authorList>
    </citation>
    <scope>NUCLEOTIDE SEQUENCE</scope>
    <source>
        <strain evidence="1">GX</strain>
    </source>
</reference>
<evidence type="ECO:0000313" key="1">
    <source>
        <dbReference type="EMBL" id="ABF56525.1"/>
    </source>
</evidence>
<protein>
    <submittedName>
        <fullName evidence="1">Nonstructural protein</fullName>
    </submittedName>
</protein>
<organismHost>
    <name type="scientific">Nephotettix cincticeps</name>
    <name type="common">Green rice leafhopper</name>
    <name type="synonym">Selenocephalus cincticeps</name>
    <dbReference type="NCBI Taxonomy" id="94400"/>
</organismHost>
<organismHost>
    <name type="scientific">Oryza sativa</name>
    <name type="common">Rice</name>
    <dbReference type="NCBI Taxonomy" id="4530"/>
</organismHost>
<organism evidence="1">
    <name type="scientific">Rice gall dwarf virus</name>
    <name type="common">RGDV</name>
    <dbReference type="NCBI Taxonomy" id="10986"/>
    <lineage>
        <taxon>Viruses</taxon>
        <taxon>Riboviria</taxon>
        <taxon>Orthornavirae</taxon>
        <taxon>Duplornaviricota</taxon>
        <taxon>Resentoviricetes</taxon>
        <taxon>Reovirales</taxon>
        <taxon>Sedoreoviridae</taxon>
        <taxon>Phytoreovirus</taxon>
        <taxon>Phytoreovirus betaoryzae</taxon>
    </lineage>
</organism>
<proteinExistence type="predicted"/>
<sequence length="511" mass="58575">MVKLRDISTIAVSESTHNFEVFSGPEGVSDTVANLKSENVEINVLGHNPGSLNILIDASPHFRDEKALSDCFGPQMGGVVYDSYDRMVMKNGRIENYPDTEIPTLDVTPLNVDRSLTPKQKENRNKCKKLFDHLLLEIQRGKITPGCVDDYFAFMHAAYCVLSKVYLPRFKYKHFEISSRLVTIHECNNNTKPSLFWSNRDDESHDYMTIIQMMVQVFSNAMTKYATSHLINEYHNDLDSPTSDILTKVVDELKDIDIEPATYATIVYLWLTGEDEIEDLDVLAVIFDECRSDGFVDNLLVRMLPPCEGASLTSEAIDTGLIYTRNDGYMVYTASMVEEDVNKMEYDRRYGLPLMEFRATNSLVTLRVDYTTKTNKQMKVQLMINKFPKFELMNTDIFSSQYLMLGKNIVIDMIKMTGHMLRGNVQSANLDTQRKLSNLVSSSHPWITRLVANRARDDVHIRFASHMITDLDNLTKREHPKTIFVESLKMLDHFGKSERYELLVYLSAADF</sequence>
<accession>A5X2X7</accession>